<organism evidence="1 2">
    <name type="scientific">Lasiodiplodia mahajangana</name>
    <dbReference type="NCBI Taxonomy" id="1108764"/>
    <lineage>
        <taxon>Eukaryota</taxon>
        <taxon>Fungi</taxon>
        <taxon>Dikarya</taxon>
        <taxon>Ascomycota</taxon>
        <taxon>Pezizomycotina</taxon>
        <taxon>Dothideomycetes</taxon>
        <taxon>Dothideomycetes incertae sedis</taxon>
        <taxon>Botryosphaeriales</taxon>
        <taxon>Botryosphaeriaceae</taxon>
        <taxon>Lasiodiplodia</taxon>
    </lineage>
</organism>
<protein>
    <submittedName>
        <fullName evidence="1">Uncharacterized protein</fullName>
    </submittedName>
</protein>
<keyword evidence="2" id="KW-1185">Reference proteome</keyword>
<dbReference type="EMBL" id="JAPUUL010000667">
    <property type="protein sequence ID" value="KAJ8129768.1"/>
    <property type="molecule type" value="Genomic_DNA"/>
</dbReference>
<accession>A0ACC2JQH0</accession>
<reference evidence="1" key="1">
    <citation type="submission" date="2022-12" db="EMBL/GenBank/DDBJ databases">
        <title>Genome Sequence of Lasiodiplodia mahajangana.</title>
        <authorList>
            <person name="Buettner E."/>
        </authorList>
    </citation>
    <scope>NUCLEOTIDE SEQUENCE</scope>
    <source>
        <strain evidence="1">VT137</strain>
    </source>
</reference>
<comment type="caution">
    <text evidence="1">The sequence shown here is derived from an EMBL/GenBank/DDBJ whole genome shotgun (WGS) entry which is preliminary data.</text>
</comment>
<dbReference type="Proteomes" id="UP001153332">
    <property type="component" value="Unassembled WGS sequence"/>
</dbReference>
<gene>
    <name evidence="1" type="ORF">O1611_g3862</name>
</gene>
<proteinExistence type="predicted"/>
<evidence type="ECO:0000313" key="2">
    <source>
        <dbReference type="Proteomes" id="UP001153332"/>
    </source>
</evidence>
<sequence>MASQQDANLCDDTSWQKFADQCDPRDHKSRGLLTNTRTEGRISQSPRWQTKTCIAVTTILNLVLFSFSLISIGNTWYRRSPLTMNAELRRTLIYSPVLDCIDLGLHDVQVNGTFYPPERPSIARQMPNPSADSVWANYELVRPVRLTKSQLIRMGNDPSKVSKFEDKHWGFGDDAYVGDLDVFHQLHCLNTLRQYAYADYYNMTALNASDSNSMMTLHVNHCVDILLQEIQCSGNVGFITSHWVENERYPQPDMSIRRKCIAFDRVVAWRDAHSVDLNKYRDVMVEP</sequence>
<evidence type="ECO:0000313" key="1">
    <source>
        <dbReference type="EMBL" id="KAJ8129768.1"/>
    </source>
</evidence>
<name>A0ACC2JQH0_9PEZI</name>